<evidence type="ECO:0000313" key="1">
    <source>
        <dbReference type="EMBL" id="MDZ5455218.1"/>
    </source>
</evidence>
<gene>
    <name evidence="1" type="ORF">SM757_01395</name>
</gene>
<reference evidence="1 2" key="1">
    <citation type="submission" date="2023-11" db="EMBL/GenBank/DDBJ databases">
        <title>Draft genome of Azohydromonas lata strain H1 (DSM1123), a polyhydroxyalkanoate producer.</title>
        <authorList>
            <person name="Traversa D."/>
            <person name="D'Addabbo P."/>
            <person name="Pazzani C."/>
            <person name="Manzari C."/>
            <person name="Chiara M."/>
            <person name="Scrascia M."/>
        </authorList>
    </citation>
    <scope>NUCLEOTIDE SEQUENCE [LARGE SCALE GENOMIC DNA]</scope>
    <source>
        <strain evidence="1 2">H1</strain>
        <plasmid evidence="1">unnamed</plasmid>
    </source>
</reference>
<name>A0ABU5I804_9BURK</name>
<keyword evidence="2" id="KW-1185">Reference proteome</keyword>
<evidence type="ECO:0008006" key="3">
    <source>
        <dbReference type="Google" id="ProtNLM"/>
    </source>
</evidence>
<proteinExistence type="predicted"/>
<evidence type="ECO:0000313" key="2">
    <source>
        <dbReference type="Proteomes" id="UP001293718"/>
    </source>
</evidence>
<organism evidence="1 2">
    <name type="scientific">Azohydromonas lata</name>
    <dbReference type="NCBI Taxonomy" id="45677"/>
    <lineage>
        <taxon>Bacteria</taxon>
        <taxon>Pseudomonadati</taxon>
        <taxon>Pseudomonadota</taxon>
        <taxon>Betaproteobacteria</taxon>
        <taxon>Burkholderiales</taxon>
        <taxon>Sphaerotilaceae</taxon>
        <taxon>Azohydromonas</taxon>
    </lineage>
</organism>
<dbReference type="Proteomes" id="UP001293718">
    <property type="component" value="Unassembled WGS sequence"/>
</dbReference>
<dbReference type="RefSeq" id="WP_322463914.1">
    <property type="nucleotide sequence ID" value="NZ_JAXOJX010000001.1"/>
</dbReference>
<keyword evidence="1" id="KW-0614">Plasmid</keyword>
<sequence>MDSADHAHLYAYRTQLEHELLAIEQALEGHMLTAGDVERLQLTARQESHLAELSAVNARLSALRDSVAPT</sequence>
<protein>
    <recommendedName>
        <fullName evidence="3">DUF904 domain-containing protein</fullName>
    </recommendedName>
</protein>
<geneLocation type="plasmid" evidence="1">
    <name>unnamed</name>
</geneLocation>
<accession>A0ABU5I804</accession>
<dbReference type="EMBL" id="JAXOJX010000001">
    <property type="protein sequence ID" value="MDZ5455218.1"/>
    <property type="molecule type" value="Genomic_DNA"/>
</dbReference>
<comment type="caution">
    <text evidence="1">The sequence shown here is derived from an EMBL/GenBank/DDBJ whole genome shotgun (WGS) entry which is preliminary data.</text>
</comment>